<accession>A0A0G1GBQ5</accession>
<gene>
    <name evidence="1" type="ORF">UV73_C0011G0035</name>
</gene>
<dbReference type="EMBL" id="LCFP01000011">
    <property type="protein sequence ID" value="KKS96363.1"/>
    <property type="molecule type" value="Genomic_DNA"/>
</dbReference>
<name>A0A0G1GBQ5_9BACT</name>
<dbReference type="Proteomes" id="UP000034894">
    <property type="component" value="Unassembled WGS sequence"/>
</dbReference>
<dbReference type="AlphaFoldDB" id="A0A0G1GBQ5"/>
<sequence length="106" mass="12428">MVMNEAIKICELCKRHKWGSFWESQIPHIPGAIKQQTDNLERILKSLSDGKVFSFYIHNRRELCPLCYDLLDGIESDKDLKKFEKRLNFAASELRKNLTYRIPAVS</sequence>
<dbReference type="STRING" id="1618443.UV73_C0011G0035"/>
<evidence type="ECO:0000313" key="1">
    <source>
        <dbReference type="EMBL" id="KKS96363.1"/>
    </source>
</evidence>
<proteinExistence type="predicted"/>
<evidence type="ECO:0000313" key="2">
    <source>
        <dbReference type="Proteomes" id="UP000034894"/>
    </source>
</evidence>
<protein>
    <submittedName>
        <fullName evidence="1">Uncharacterized protein</fullName>
    </submittedName>
</protein>
<comment type="caution">
    <text evidence="1">The sequence shown here is derived from an EMBL/GenBank/DDBJ whole genome shotgun (WGS) entry which is preliminary data.</text>
</comment>
<organism evidence="1 2">
    <name type="scientific">Candidatus Gottesmanbacteria bacterium GW2011_GWA2_43_14</name>
    <dbReference type="NCBI Taxonomy" id="1618443"/>
    <lineage>
        <taxon>Bacteria</taxon>
        <taxon>Candidatus Gottesmaniibacteriota</taxon>
    </lineage>
</organism>
<reference evidence="1 2" key="1">
    <citation type="journal article" date="2015" name="Nature">
        <title>rRNA introns, odd ribosomes, and small enigmatic genomes across a large radiation of phyla.</title>
        <authorList>
            <person name="Brown C.T."/>
            <person name="Hug L.A."/>
            <person name="Thomas B.C."/>
            <person name="Sharon I."/>
            <person name="Castelle C.J."/>
            <person name="Singh A."/>
            <person name="Wilkins M.J."/>
            <person name="Williams K.H."/>
            <person name="Banfield J.F."/>
        </authorList>
    </citation>
    <scope>NUCLEOTIDE SEQUENCE [LARGE SCALE GENOMIC DNA]</scope>
</reference>